<accession>A0AA87IPG5</accession>
<keyword evidence="1" id="KW-0812">Transmembrane</keyword>
<organism evidence="2 3">
    <name type="scientific">Planococcus antarcticus DSM 14505</name>
    <dbReference type="NCBI Taxonomy" id="1185653"/>
    <lineage>
        <taxon>Bacteria</taxon>
        <taxon>Bacillati</taxon>
        <taxon>Bacillota</taxon>
        <taxon>Bacilli</taxon>
        <taxon>Bacillales</taxon>
        <taxon>Caryophanaceae</taxon>
        <taxon>Planococcus</taxon>
    </lineage>
</organism>
<dbReference type="Proteomes" id="UP000004725">
    <property type="component" value="Unassembled WGS sequence"/>
</dbReference>
<evidence type="ECO:0000256" key="1">
    <source>
        <dbReference type="SAM" id="Phobius"/>
    </source>
</evidence>
<dbReference type="EMBL" id="AJYB01000005">
    <property type="protein sequence ID" value="EIM08331.1"/>
    <property type="molecule type" value="Genomic_DNA"/>
</dbReference>
<evidence type="ECO:0000313" key="2">
    <source>
        <dbReference type="EMBL" id="EIM08331.1"/>
    </source>
</evidence>
<keyword evidence="1" id="KW-0472">Membrane</keyword>
<name>A0AA87IPG5_9BACL</name>
<reference evidence="2 3" key="1">
    <citation type="journal article" date="2012" name="J. Bacteriol.">
        <title>Genome Sequence of the Antarctic Psychrophile Bacterium Planococcus antarcticus DSM 14505.</title>
        <authorList>
            <person name="Margolles A."/>
            <person name="Gueimonde M."/>
            <person name="Sanchez B."/>
        </authorList>
    </citation>
    <scope>NUCLEOTIDE SEQUENCE [LARGE SCALE GENOMIC DNA]</scope>
    <source>
        <strain evidence="2 3">DSM 14505</strain>
    </source>
</reference>
<dbReference type="AlphaFoldDB" id="A0AA87IPG5"/>
<keyword evidence="1" id="KW-1133">Transmembrane helix</keyword>
<evidence type="ECO:0000313" key="3">
    <source>
        <dbReference type="Proteomes" id="UP000004725"/>
    </source>
</evidence>
<feature type="transmembrane region" description="Helical" evidence="1">
    <location>
        <begin position="6"/>
        <end position="23"/>
    </location>
</feature>
<gene>
    <name evidence="2" type="ORF">A1A1_01328</name>
</gene>
<protein>
    <submittedName>
        <fullName evidence="2">Uncharacterized protein</fullName>
    </submittedName>
</protein>
<feature type="transmembrane region" description="Helical" evidence="1">
    <location>
        <begin position="44"/>
        <end position="64"/>
    </location>
</feature>
<sequence>MKKKNTIIVLSLAVMYFFIRLSMKIASIEKNYTFVINEADLETVLVYVDVAFVLIFFIVMYIYFKNVLAMKYITIALAVFFIPFTIVLSVLNPFLNNEQSRSFIGLNEEHLLIINHVKGLHPDEADPREVYLFEKKNPFTYKKVGQSVLRTKSSSLTDQPILKFELGEPIIEIGEVKLHFE</sequence>
<feature type="transmembrane region" description="Helical" evidence="1">
    <location>
        <begin position="70"/>
        <end position="91"/>
    </location>
</feature>
<dbReference type="RefSeq" id="WP_006828290.1">
    <property type="nucleotide sequence ID" value="NZ_AJYB01000005.1"/>
</dbReference>
<comment type="caution">
    <text evidence="2">The sequence shown here is derived from an EMBL/GenBank/DDBJ whole genome shotgun (WGS) entry which is preliminary data.</text>
</comment>
<proteinExistence type="predicted"/>